<gene>
    <name evidence="9" type="ORF">M9458_021720</name>
</gene>
<keyword evidence="5" id="KW-0963">Cytoplasm</keyword>
<dbReference type="GO" id="GO:0005737">
    <property type="term" value="C:cytoplasm"/>
    <property type="evidence" value="ECO:0007669"/>
    <property type="project" value="UniProtKB-SubCell"/>
</dbReference>
<dbReference type="PANTHER" id="PTHR12596">
    <property type="entry name" value="EXPORTIN 4,7-RELATED"/>
    <property type="match status" value="1"/>
</dbReference>
<comment type="similarity">
    <text evidence="3">Belongs to the exportin family.</text>
</comment>
<feature type="non-terminal residue" evidence="9">
    <location>
        <position position="1"/>
    </location>
</feature>
<dbReference type="GO" id="GO:0015031">
    <property type="term" value="P:protein transport"/>
    <property type="evidence" value="ECO:0007669"/>
    <property type="project" value="UniProtKB-KW"/>
</dbReference>
<evidence type="ECO:0000256" key="5">
    <source>
        <dbReference type="ARBA" id="ARBA00022490"/>
    </source>
</evidence>
<comment type="subcellular location">
    <subcellularLocation>
        <location evidence="2">Cytoplasm</location>
    </subcellularLocation>
    <subcellularLocation>
        <location evidence="1">Nucleus</location>
    </subcellularLocation>
</comment>
<keyword evidence="4" id="KW-0813">Transport</keyword>
<keyword evidence="6" id="KW-0653">Protein transport</keyword>
<evidence type="ECO:0000256" key="1">
    <source>
        <dbReference type="ARBA" id="ARBA00004123"/>
    </source>
</evidence>
<evidence type="ECO:0000259" key="8">
    <source>
        <dbReference type="Pfam" id="PF25795"/>
    </source>
</evidence>
<keyword evidence="7" id="KW-0539">Nucleus</keyword>
<keyword evidence="10" id="KW-1185">Reference proteome</keyword>
<sequence length="119" mass="13419">FAPNSVHYLLSLWQRLAASVPYVKATEPHMLETYTPEVTKAYITSRLESVHIILRDGLEDPLDDAGLVQQQLDQLSTIGRCEYEKTCALLVQLFDQSAQSYQELLQSTNSSTMDIAVQE</sequence>
<name>A0ABD0Q8E7_CIRMR</name>
<feature type="non-terminal residue" evidence="9">
    <location>
        <position position="119"/>
    </location>
</feature>
<evidence type="ECO:0000256" key="4">
    <source>
        <dbReference type="ARBA" id="ARBA00022448"/>
    </source>
</evidence>
<organism evidence="9 10">
    <name type="scientific">Cirrhinus mrigala</name>
    <name type="common">Mrigala</name>
    <dbReference type="NCBI Taxonomy" id="683832"/>
    <lineage>
        <taxon>Eukaryota</taxon>
        <taxon>Metazoa</taxon>
        <taxon>Chordata</taxon>
        <taxon>Craniata</taxon>
        <taxon>Vertebrata</taxon>
        <taxon>Euteleostomi</taxon>
        <taxon>Actinopterygii</taxon>
        <taxon>Neopterygii</taxon>
        <taxon>Teleostei</taxon>
        <taxon>Ostariophysi</taxon>
        <taxon>Cypriniformes</taxon>
        <taxon>Cyprinidae</taxon>
        <taxon>Labeoninae</taxon>
        <taxon>Labeonini</taxon>
        <taxon>Cirrhinus</taxon>
    </lineage>
</organism>
<evidence type="ECO:0000256" key="6">
    <source>
        <dbReference type="ARBA" id="ARBA00022927"/>
    </source>
</evidence>
<feature type="domain" description="Exportin-7/Ran-binding protein 17 TPR repeats" evidence="8">
    <location>
        <begin position="50"/>
        <end position="119"/>
    </location>
</feature>
<proteinExistence type="inferred from homology"/>
<dbReference type="EMBL" id="JAMKFB020000010">
    <property type="protein sequence ID" value="KAL0182345.1"/>
    <property type="molecule type" value="Genomic_DNA"/>
</dbReference>
<evidence type="ECO:0000256" key="7">
    <source>
        <dbReference type="ARBA" id="ARBA00023242"/>
    </source>
</evidence>
<evidence type="ECO:0000256" key="2">
    <source>
        <dbReference type="ARBA" id="ARBA00004496"/>
    </source>
</evidence>
<protein>
    <recommendedName>
        <fullName evidence="8">Exportin-7/Ran-binding protein 17 TPR repeats domain-containing protein</fullName>
    </recommendedName>
</protein>
<evidence type="ECO:0000313" key="9">
    <source>
        <dbReference type="EMBL" id="KAL0182345.1"/>
    </source>
</evidence>
<dbReference type="PANTHER" id="PTHR12596:SF2">
    <property type="entry name" value="EXPORTIN-7 ISOFORM X1"/>
    <property type="match status" value="1"/>
</dbReference>
<dbReference type="Proteomes" id="UP001529510">
    <property type="component" value="Unassembled WGS sequence"/>
</dbReference>
<dbReference type="Pfam" id="PF25795">
    <property type="entry name" value="TPR_XPO7"/>
    <property type="match status" value="1"/>
</dbReference>
<comment type="caution">
    <text evidence="9">The sequence shown here is derived from an EMBL/GenBank/DDBJ whole genome shotgun (WGS) entry which is preliminary data.</text>
</comment>
<evidence type="ECO:0000256" key="3">
    <source>
        <dbReference type="ARBA" id="ARBA00009466"/>
    </source>
</evidence>
<dbReference type="GO" id="GO:0005634">
    <property type="term" value="C:nucleus"/>
    <property type="evidence" value="ECO:0007669"/>
    <property type="project" value="UniProtKB-SubCell"/>
</dbReference>
<dbReference type="InterPro" id="IPR057947">
    <property type="entry name" value="TPR_XPO7/RBP17"/>
</dbReference>
<dbReference type="AlphaFoldDB" id="A0ABD0Q8E7"/>
<evidence type="ECO:0000313" key="10">
    <source>
        <dbReference type="Proteomes" id="UP001529510"/>
    </source>
</evidence>
<accession>A0ABD0Q8E7</accession>
<dbReference type="InterPro" id="IPR044189">
    <property type="entry name" value="XPO4/7-like"/>
</dbReference>
<reference evidence="9 10" key="1">
    <citation type="submission" date="2024-05" db="EMBL/GenBank/DDBJ databases">
        <title>Genome sequencing and assembly of Indian major carp, Cirrhinus mrigala (Hamilton, 1822).</title>
        <authorList>
            <person name="Mohindra V."/>
            <person name="Chowdhury L.M."/>
            <person name="Lal K."/>
            <person name="Jena J.K."/>
        </authorList>
    </citation>
    <scope>NUCLEOTIDE SEQUENCE [LARGE SCALE GENOMIC DNA]</scope>
    <source>
        <strain evidence="9">CM1030</strain>
        <tissue evidence="9">Blood</tissue>
    </source>
</reference>